<keyword evidence="8" id="KW-1185">Reference proteome</keyword>
<feature type="region of interest" description="Disordered" evidence="6">
    <location>
        <begin position="27"/>
        <end position="72"/>
    </location>
</feature>
<feature type="compositionally biased region" description="Acidic residues" evidence="6">
    <location>
        <begin position="353"/>
        <end position="366"/>
    </location>
</feature>
<dbReference type="Pfam" id="PF11338">
    <property type="entry name" value="DUF3140"/>
    <property type="match status" value="1"/>
</dbReference>
<protein>
    <submittedName>
        <fullName evidence="7">Uncharacterized protein</fullName>
    </submittedName>
</protein>
<evidence type="ECO:0000256" key="2">
    <source>
        <dbReference type="ARBA" id="ARBA00005942"/>
    </source>
</evidence>
<dbReference type="InterPro" id="IPR021487">
    <property type="entry name" value="DUF3140"/>
</dbReference>
<dbReference type="EMBL" id="OAPG01000014">
    <property type="protein sequence ID" value="SNX86376.1"/>
    <property type="molecule type" value="Genomic_DNA"/>
</dbReference>
<dbReference type="GO" id="GO:0003712">
    <property type="term" value="F:transcription coregulator activity"/>
    <property type="evidence" value="ECO:0007669"/>
    <property type="project" value="InterPro"/>
</dbReference>
<name>A0AAJ4XR23_9BASI</name>
<dbReference type="InterPro" id="IPR009332">
    <property type="entry name" value="Med22"/>
</dbReference>
<dbReference type="GO" id="GO:0006357">
    <property type="term" value="P:regulation of transcription by RNA polymerase II"/>
    <property type="evidence" value="ECO:0007669"/>
    <property type="project" value="InterPro"/>
</dbReference>
<feature type="compositionally biased region" description="Basic and acidic residues" evidence="6">
    <location>
        <begin position="317"/>
        <end position="332"/>
    </location>
</feature>
<feature type="region of interest" description="Disordered" evidence="6">
    <location>
        <begin position="109"/>
        <end position="129"/>
    </location>
</feature>
<gene>
    <name evidence="7" type="ORF">MEPE_05085</name>
</gene>
<comment type="subcellular location">
    <subcellularLocation>
        <location evidence="1">Nucleus</location>
    </subcellularLocation>
</comment>
<feature type="compositionally biased region" description="Polar residues" evidence="6">
    <location>
        <begin position="29"/>
        <end position="52"/>
    </location>
</feature>
<keyword evidence="4" id="KW-0804">Transcription</keyword>
<evidence type="ECO:0000256" key="5">
    <source>
        <dbReference type="ARBA" id="ARBA00023242"/>
    </source>
</evidence>
<reference evidence="7" key="1">
    <citation type="submission" date="2023-10" db="EMBL/GenBank/DDBJ databases">
        <authorList>
            <person name="Guldener U."/>
        </authorList>
    </citation>
    <scope>NUCLEOTIDE SEQUENCE</scope>
    <source>
        <strain evidence="7">Mp4</strain>
    </source>
</reference>
<keyword evidence="3" id="KW-0805">Transcription regulation</keyword>
<organism evidence="7 8">
    <name type="scientific">Melanopsichium pennsylvanicum</name>
    <dbReference type="NCBI Taxonomy" id="63383"/>
    <lineage>
        <taxon>Eukaryota</taxon>
        <taxon>Fungi</taxon>
        <taxon>Dikarya</taxon>
        <taxon>Basidiomycota</taxon>
        <taxon>Ustilaginomycotina</taxon>
        <taxon>Ustilaginomycetes</taxon>
        <taxon>Ustilaginales</taxon>
        <taxon>Ustilaginaceae</taxon>
        <taxon>Melanopsichium</taxon>
    </lineage>
</organism>
<dbReference type="GO" id="GO:0016592">
    <property type="term" value="C:mediator complex"/>
    <property type="evidence" value="ECO:0007669"/>
    <property type="project" value="InterPro"/>
</dbReference>
<proteinExistence type="inferred from homology"/>
<evidence type="ECO:0000256" key="3">
    <source>
        <dbReference type="ARBA" id="ARBA00023015"/>
    </source>
</evidence>
<dbReference type="PANTHER" id="PTHR40630:SF1">
    <property type="entry name" value="DNA-BINDING PROTEIN"/>
    <property type="match status" value="1"/>
</dbReference>
<sequence length="366" mass="39918">MVKSDHDVIKEFNELVNMTASELEKWLKSSDSTSSGWTNGDSGETVGHNSGTKIVDILKRNPDKKKDKYTEDDIKHMRKVVSYNKRHLAQEQHLKQKKSKQELQNTKSYKSLKNGQPNASSSQNAPSTTAFRSDVALPTALNLGKIGTSATIASTAAASSAASTNSHRLNSKEYLDNLEESVNKTIDTEIETLLSSYKELVSLATIADKDKYHVAQEAFQTEARADIMIRSAQTLSLLSESLKLSLLLSKTPDPSLNDEAISLIESTEKEKLKCAVLLASIMGLELGSANDWVKEMDDAFLSRRHSSATGEGVGEAAEVKSQHGTGSRRDDGVNQVPGKKAADGTGEDLNRDNEDEDDEMEDVPTG</sequence>
<feature type="compositionally biased region" description="Basic and acidic residues" evidence="6">
    <location>
        <begin position="56"/>
        <end position="72"/>
    </location>
</feature>
<evidence type="ECO:0000256" key="1">
    <source>
        <dbReference type="ARBA" id="ARBA00004123"/>
    </source>
</evidence>
<keyword evidence="5" id="KW-0539">Nucleus</keyword>
<evidence type="ECO:0000256" key="4">
    <source>
        <dbReference type="ARBA" id="ARBA00023163"/>
    </source>
</evidence>
<feature type="region of interest" description="Disordered" evidence="6">
    <location>
        <begin position="305"/>
        <end position="366"/>
    </location>
</feature>
<evidence type="ECO:0000313" key="8">
    <source>
        <dbReference type="Proteomes" id="UP001294444"/>
    </source>
</evidence>
<dbReference type="Proteomes" id="UP001294444">
    <property type="component" value="Unassembled WGS sequence"/>
</dbReference>
<dbReference type="Pfam" id="PF06179">
    <property type="entry name" value="Med22"/>
    <property type="match status" value="1"/>
</dbReference>
<evidence type="ECO:0000313" key="7">
    <source>
        <dbReference type="EMBL" id="SNX86376.1"/>
    </source>
</evidence>
<dbReference type="AlphaFoldDB" id="A0AAJ4XR23"/>
<comment type="caution">
    <text evidence="7">The sequence shown here is derived from an EMBL/GenBank/DDBJ whole genome shotgun (WGS) entry which is preliminary data.</text>
</comment>
<accession>A0AAJ4XR23</accession>
<comment type="similarity">
    <text evidence="2">Belongs to the Mediator complex subunit 22 family.</text>
</comment>
<dbReference type="PANTHER" id="PTHR40630">
    <property type="entry name" value="POSSIBLE DNA-BINDING PROTEIN"/>
    <property type="match status" value="1"/>
</dbReference>
<evidence type="ECO:0000256" key="6">
    <source>
        <dbReference type="SAM" id="MobiDB-lite"/>
    </source>
</evidence>